<comment type="caution">
    <text evidence="10">The sequence shown here is derived from an EMBL/GenBank/DDBJ whole genome shotgun (WGS) entry which is preliminary data.</text>
</comment>
<dbReference type="GO" id="GO:0016114">
    <property type="term" value="P:terpenoid biosynthetic process"/>
    <property type="evidence" value="ECO:0007669"/>
    <property type="project" value="InterPro"/>
</dbReference>
<proteinExistence type="inferred from homology"/>
<dbReference type="UniPathway" id="UPA00056">
    <property type="reaction ID" value="UER00096"/>
</dbReference>
<dbReference type="Gene3D" id="3.20.20.20">
    <property type="entry name" value="Dihydropteroate synthase-like"/>
    <property type="match status" value="1"/>
</dbReference>
<sequence length="346" mass="38718">MVIKRRETREVKIGSVKIGNHHPIAVQSMAKTKTAQWQKVVREIKRLEIADCELVRLAIKDEEDISAIPKIKAKTKIPLIGDIHFDYRLAIGGIKAGLDKIRINPANIRKDWQWQEICQLAKERGVPIRIGLNTGSFRRFSKREFFSLLGKMISLFEKNHFFAIVISAKTPDPIATIEIYEKIANLYSYPLHLGLTEAGLPFEGGIRSATAFAPLLLKGIGDTIRVSLTGDPVLEVEAGYEILQSLGLRRKKPIFISCPTCGRCEVDLVKIAQRIKRELSGLKRFLRVAVMGCEVNGPGEATQADFGIACGKKSGVIFKKAKIIKKVKEGQLVEEFIRLISEEEKC</sequence>
<keyword evidence="4 7" id="KW-0408">Iron</keyword>
<dbReference type="EMBL" id="DTMQ01000036">
    <property type="protein sequence ID" value="HGE99457.1"/>
    <property type="molecule type" value="Genomic_DNA"/>
</dbReference>
<comment type="similarity">
    <text evidence="7">Belongs to the IspG family.</text>
</comment>
<evidence type="ECO:0000256" key="5">
    <source>
        <dbReference type="ARBA" id="ARBA00023014"/>
    </source>
</evidence>
<dbReference type="InterPro" id="IPR004588">
    <property type="entry name" value="IspG_bac-typ"/>
</dbReference>
<comment type="cofactor">
    <cofactor evidence="7">
        <name>[4Fe-4S] cluster</name>
        <dbReference type="ChEBI" id="CHEBI:49883"/>
    </cofactor>
    <text evidence="7">Binds 1 [4Fe-4S] cluster.</text>
</comment>
<dbReference type="InterPro" id="IPR045854">
    <property type="entry name" value="NO2/SO3_Rdtase_4Fe4S_sf"/>
</dbReference>
<accession>A0A7C3Z0A9</accession>
<dbReference type="GO" id="GO:0019288">
    <property type="term" value="P:isopentenyl diphosphate biosynthetic process, methylerythritol 4-phosphate pathway"/>
    <property type="evidence" value="ECO:0007669"/>
    <property type="project" value="UniProtKB-UniRule"/>
</dbReference>
<feature type="domain" description="IspG TIM-barrel" evidence="8">
    <location>
        <begin position="8"/>
        <end position="239"/>
    </location>
</feature>
<feature type="domain" description="IspG C-terminal" evidence="9">
    <location>
        <begin position="255"/>
        <end position="341"/>
    </location>
</feature>
<evidence type="ECO:0000259" key="8">
    <source>
        <dbReference type="Pfam" id="PF04551"/>
    </source>
</evidence>
<dbReference type="InterPro" id="IPR016425">
    <property type="entry name" value="IspG_bac"/>
</dbReference>
<name>A0A7C3Z0A9_UNCW3</name>
<reference evidence="10" key="1">
    <citation type="journal article" date="2020" name="mSystems">
        <title>Genome- and Community-Level Interaction Insights into Carbon Utilization and Element Cycling Functions of Hydrothermarchaeota in Hydrothermal Sediment.</title>
        <authorList>
            <person name="Zhou Z."/>
            <person name="Liu Y."/>
            <person name="Xu W."/>
            <person name="Pan J."/>
            <person name="Luo Z.H."/>
            <person name="Li M."/>
        </authorList>
    </citation>
    <scope>NUCLEOTIDE SEQUENCE [LARGE SCALE GENOMIC DNA]</scope>
    <source>
        <strain evidence="10">SpSt-906</strain>
    </source>
</reference>
<evidence type="ECO:0000256" key="3">
    <source>
        <dbReference type="ARBA" id="ARBA00023002"/>
    </source>
</evidence>
<dbReference type="InterPro" id="IPR058579">
    <property type="entry name" value="IspG_C"/>
</dbReference>
<keyword evidence="6 7" id="KW-0414">Isoprene biosynthesis</keyword>
<dbReference type="SUPFAM" id="SSF56014">
    <property type="entry name" value="Nitrite and sulphite reductase 4Fe-4S domain-like"/>
    <property type="match status" value="1"/>
</dbReference>
<dbReference type="Pfam" id="PF04551">
    <property type="entry name" value="GcpE"/>
    <property type="match status" value="1"/>
</dbReference>
<dbReference type="PANTHER" id="PTHR30454:SF0">
    <property type="entry name" value="4-HYDROXY-3-METHYLBUT-2-EN-1-YL DIPHOSPHATE SYNTHASE (FERREDOXIN), CHLOROPLASTIC"/>
    <property type="match status" value="1"/>
</dbReference>
<gene>
    <name evidence="7" type="primary">ispG</name>
    <name evidence="10" type="ORF">ENX07_05235</name>
</gene>
<feature type="binding site" evidence="7">
    <location>
        <position position="300"/>
    </location>
    <ligand>
        <name>[4Fe-4S] cluster</name>
        <dbReference type="ChEBI" id="CHEBI:49883"/>
    </ligand>
</feature>
<feature type="binding site" evidence="7">
    <location>
        <position position="258"/>
    </location>
    <ligand>
        <name>[4Fe-4S] cluster</name>
        <dbReference type="ChEBI" id="CHEBI:49883"/>
    </ligand>
</feature>
<dbReference type="HAMAP" id="MF_00159">
    <property type="entry name" value="IspG"/>
    <property type="match status" value="1"/>
</dbReference>
<evidence type="ECO:0000256" key="6">
    <source>
        <dbReference type="ARBA" id="ARBA00023229"/>
    </source>
</evidence>
<keyword evidence="2 7" id="KW-0479">Metal-binding</keyword>
<dbReference type="GO" id="GO:0046429">
    <property type="term" value="F:4-hydroxy-3-methylbut-2-en-1-yl diphosphate synthase activity (ferredoxin)"/>
    <property type="evidence" value="ECO:0007669"/>
    <property type="project" value="UniProtKB-UniRule"/>
</dbReference>
<evidence type="ECO:0000256" key="7">
    <source>
        <dbReference type="HAMAP-Rule" id="MF_00159"/>
    </source>
</evidence>
<keyword evidence="5 7" id="KW-0411">Iron-sulfur</keyword>
<dbReference type="InterPro" id="IPR011005">
    <property type="entry name" value="Dihydropteroate_synth-like_sf"/>
</dbReference>
<evidence type="ECO:0000256" key="4">
    <source>
        <dbReference type="ARBA" id="ARBA00023004"/>
    </source>
</evidence>
<dbReference type="GO" id="GO:0051539">
    <property type="term" value="F:4 iron, 4 sulfur cluster binding"/>
    <property type="evidence" value="ECO:0007669"/>
    <property type="project" value="UniProtKB-UniRule"/>
</dbReference>
<keyword evidence="3 7" id="KW-0560">Oxidoreductase</keyword>
<dbReference type="AlphaFoldDB" id="A0A7C3Z0A9"/>
<comment type="pathway">
    <text evidence="7">Isoprenoid biosynthesis; isopentenyl diphosphate biosynthesis via DXP pathway; isopentenyl diphosphate from 1-deoxy-D-xylulose 5-phosphate: step 5/6.</text>
</comment>
<dbReference type="SUPFAM" id="SSF51604">
    <property type="entry name" value="Enolase C-terminal domain-like"/>
    <property type="match status" value="1"/>
</dbReference>
<protein>
    <recommendedName>
        <fullName evidence="7">4-hydroxy-3-methylbut-2-en-1-yl diphosphate synthase (flavodoxin)</fullName>
        <ecNumber evidence="7">1.17.7.3</ecNumber>
    </recommendedName>
    <alternativeName>
        <fullName evidence="7">1-hydroxy-2-methyl-2-(E)-butenyl 4-diphosphate synthase</fullName>
    </alternativeName>
</protein>
<dbReference type="Gene3D" id="3.30.413.10">
    <property type="entry name" value="Sulfite Reductase Hemoprotein, domain 1"/>
    <property type="match status" value="1"/>
</dbReference>
<dbReference type="InterPro" id="IPR058578">
    <property type="entry name" value="IspG_TIM"/>
</dbReference>
<organism evidence="10">
    <name type="scientific">candidate division WOR-3 bacterium</name>
    <dbReference type="NCBI Taxonomy" id="2052148"/>
    <lineage>
        <taxon>Bacteria</taxon>
        <taxon>Bacteria division WOR-3</taxon>
    </lineage>
</organism>
<evidence type="ECO:0000256" key="2">
    <source>
        <dbReference type="ARBA" id="ARBA00022723"/>
    </source>
</evidence>
<dbReference type="Pfam" id="PF26540">
    <property type="entry name" value="GcpE_C"/>
    <property type="match status" value="1"/>
</dbReference>
<dbReference type="InterPro" id="IPR036849">
    <property type="entry name" value="Enolase-like_C_sf"/>
</dbReference>
<feature type="binding site" evidence="7">
    <location>
        <position position="261"/>
    </location>
    <ligand>
        <name>[4Fe-4S] cluster</name>
        <dbReference type="ChEBI" id="CHEBI:49883"/>
    </ligand>
</feature>
<comment type="catalytic activity">
    <reaction evidence="7">
        <text>(2E)-4-hydroxy-3-methylbut-2-enyl diphosphate + oxidized [flavodoxin] + H2O + 2 H(+) = 2-C-methyl-D-erythritol 2,4-cyclic diphosphate + reduced [flavodoxin]</text>
        <dbReference type="Rhea" id="RHEA:43604"/>
        <dbReference type="Rhea" id="RHEA-COMP:10622"/>
        <dbReference type="Rhea" id="RHEA-COMP:10623"/>
        <dbReference type="ChEBI" id="CHEBI:15377"/>
        <dbReference type="ChEBI" id="CHEBI:15378"/>
        <dbReference type="ChEBI" id="CHEBI:57618"/>
        <dbReference type="ChEBI" id="CHEBI:58210"/>
        <dbReference type="ChEBI" id="CHEBI:58483"/>
        <dbReference type="ChEBI" id="CHEBI:128753"/>
        <dbReference type="EC" id="1.17.7.3"/>
    </reaction>
</comment>
<keyword evidence="1 7" id="KW-0004">4Fe-4S</keyword>
<dbReference type="NCBIfam" id="TIGR00612">
    <property type="entry name" value="ispG_gcpE"/>
    <property type="match status" value="1"/>
</dbReference>
<feature type="binding site" evidence="7">
    <location>
        <position position="293"/>
    </location>
    <ligand>
        <name>[4Fe-4S] cluster</name>
        <dbReference type="ChEBI" id="CHEBI:49883"/>
    </ligand>
</feature>
<dbReference type="NCBIfam" id="NF001540">
    <property type="entry name" value="PRK00366.1"/>
    <property type="match status" value="1"/>
</dbReference>
<evidence type="ECO:0000259" key="9">
    <source>
        <dbReference type="Pfam" id="PF26540"/>
    </source>
</evidence>
<dbReference type="GO" id="GO:0141197">
    <property type="term" value="F:4-hydroxy-3-methylbut-2-enyl-diphosphate synthase activity (flavodoxin)"/>
    <property type="evidence" value="ECO:0007669"/>
    <property type="project" value="UniProtKB-EC"/>
</dbReference>
<dbReference type="GO" id="GO:0005506">
    <property type="term" value="F:iron ion binding"/>
    <property type="evidence" value="ECO:0007669"/>
    <property type="project" value="InterPro"/>
</dbReference>
<comment type="function">
    <text evidence="7">Converts 2C-methyl-D-erythritol 2,4-cyclodiphosphate (ME-2,4cPP) into 1-hydroxy-2-methyl-2-(E)-butenyl 4-diphosphate.</text>
</comment>
<dbReference type="PANTHER" id="PTHR30454">
    <property type="entry name" value="4-HYDROXY-3-METHYLBUT-2-EN-1-YL DIPHOSPHATE SYNTHASE"/>
    <property type="match status" value="1"/>
</dbReference>
<dbReference type="EC" id="1.17.7.3" evidence="7"/>
<evidence type="ECO:0000313" key="10">
    <source>
        <dbReference type="EMBL" id="HGE99457.1"/>
    </source>
</evidence>
<evidence type="ECO:0000256" key="1">
    <source>
        <dbReference type="ARBA" id="ARBA00022485"/>
    </source>
</evidence>
<dbReference type="PIRSF" id="PIRSF004640">
    <property type="entry name" value="IspG"/>
    <property type="match status" value="1"/>
</dbReference>